<keyword evidence="1" id="KW-0805">Transcription regulation</keyword>
<feature type="region of interest" description="Disordered" evidence="5">
    <location>
        <begin position="79"/>
        <end position="105"/>
    </location>
</feature>
<dbReference type="Pfam" id="PF02376">
    <property type="entry name" value="CUT"/>
    <property type="match status" value="1"/>
</dbReference>
<proteinExistence type="predicted"/>
<dbReference type="InterPro" id="IPR003350">
    <property type="entry name" value="CUT_dom"/>
</dbReference>
<evidence type="ECO:0000259" key="6">
    <source>
        <dbReference type="PROSITE" id="PS50943"/>
    </source>
</evidence>
<comment type="caution">
    <text evidence="7">The sequence shown here is derived from an EMBL/GenBank/DDBJ whole genome shotgun (WGS) entry which is preliminary data.</text>
</comment>
<accession>A0ABT8HKX4</accession>
<organism evidence="7 8">
    <name type="scientific">Mycolicibacterium austroafricanum</name>
    <name type="common">Mycobacterium austroafricanum</name>
    <dbReference type="NCBI Taxonomy" id="39687"/>
    <lineage>
        <taxon>Bacteria</taxon>
        <taxon>Bacillati</taxon>
        <taxon>Actinomycetota</taxon>
        <taxon>Actinomycetes</taxon>
        <taxon>Mycobacteriales</taxon>
        <taxon>Mycobacteriaceae</taxon>
        <taxon>Mycolicibacterium</taxon>
    </lineage>
</organism>
<reference evidence="7" key="1">
    <citation type="submission" date="2023-07" db="EMBL/GenBank/DDBJ databases">
        <title>Degradation of tert-butanol by M. austroafricanum TBA100.</title>
        <authorList>
            <person name="Helbich S."/>
            <person name="Vainshtein Y."/>
        </authorList>
    </citation>
    <scope>NUCLEOTIDE SEQUENCE</scope>
    <source>
        <strain evidence="7">TBA100</strain>
    </source>
</reference>
<feature type="domain" description="HTH cro/C1-type" evidence="6">
    <location>
        <begin position="38"/>
        <end position="77"/>
    </location>
</feature>
<dbReference type="InterPro" id="IPR010982">
    <property type="entry name" value="Lambda_DNA-bd_dom_sf"/>
</dbReference>
<dbReference type="CDD" id="cd00093">
    <property type="entry name" value="HTH_XRE"/>
    <property type="match status" value="1"/>
</dbReference>
<evidence type="ECO:0000256" key="2">
    <source>
        <dbReference type="ARBA" id="ARBA00023125"/>
    </source>
</evidence>
<evidence type="ECO:0000256" key="5">
    <source>
        <dbReference type="SAM" id="MobiDB-lite"/>
    </source>
</evidence>
<evidence type="ECO:0000313" key="7">
    <source>
        <dbReference type="EMBL" id="MDN4521409.1"/>
    </source>
</evidence>
<dbReference type="RefSeq" id="WP_301161804.1">
    <property type="nucleotide sequence ID" value="NZ_JAUHTC010000091.1"/>
</dbReference>
<evidence type="ECO:0000313" key="8">
    <source>
        <dbReference type="Proteomes" id="UP001172687"/>
    </source>
</evidence>
<gene>
    <name evidence="7" type="ORF">QYF68_26825</name>
</gene>
<dbReference type="EMBL" id="JAUHTC010000091">
    <property type="protein sequence ID" value="MDN4521409.1"/>
    <property type="molecule type" value="Genomic_DNA"/>
</dbReference>
<dbReference type="InterPro" id="IPR001387">
    <property type="entry name" value="Cro/C1-type_HTH"/>
</dbReference>
<dbReference type="Proteomes" id="UP001172687">
    <property type="component" value="Unassembled WGS sequence"/>
</dbReference>
<dbReference type="Gene3D" id="1.10.260.40">
    <property type="entry name" value="lambda repressor-like DNA-binding domains"/>
    <property type="match status" value="1"/>
</dbReference>
<evidence type="ECO:0000256" key="1">
    <source>
        <dbReference type="ARBA" id="ARBA00023015"/>
    </source>
</evidence>
<keyword evidence="4" id="KW-0804">Transcription</keyword>
<name>A0ABT8HKX4_MYCAO</name>
<evidence type="ECO:0000256" key="4">
    <source>
        <dbReference type="ARBA" id="ARBA00023163"/>
    </source>
</evidence>
<dbReference type="SUPFAM" id="SSF47413">
    <property type="entry name" value="lambda repressor-like DNA-binding domains"/>
    <property type="match status" value="1"/>
</dbReference>
<keyword evidence="2" id="KW-0238">DNA-binding</keyword>
<dbReference type="PROSITE" id="PS50943">
    <property type="entry name" value="HTH_CROC1"/>
    <property type="match status" value="1"/>
</dbReference>
<keyword evidence="8" id="KW-1185">Reference proteome</keyword>
<keyword evidence="3" id="KW-0371">Homeobox</keyword>
<evidence type="ECO:0000256" key="3">
    <source>
        <dbReference type="ARBA" id="ARBA00023155"/>
    </source>
</evidence>
<protein>
    <submittedName>
        <fullName evidence="7">Helix-turn-helix transcriptional regulator</fullName>
    </submittedName>
</protein>
<sequence length="105" mass="11333">MTTAAGAPPIEPSFDEQLGEAIHQVLWRRRIKQTQFGAEVLGITQSALSNKLRGKRPFTAQELSSIADALQLDLNKLTPRGFTGPFGPDGGGLSRLGESNPRPIH</sequence>